<proteinExistence type="predicted"/>
<sequence>MLALGAAATLAGCAHAVPLTAAPQASDPACAGVVVLLPEEVAGQAERETDAQGTGAWGEPASIILHCGVESPGPTTLTCQNVSGVDWIVDDADAPNYRFTSYGREPAVEVYLDSDVVAGSTVMADLAAAVSTIPQTRACTEPVAG</sequence>
<evidence type="ECO:0000313" key="2">
    <source>
        <dbReference type="EMBL" id="QTX06344.1"/>
    </source>
</evidence>
<keyword evidence="3" id="KW-1185">Reference proteome</keyword>
<protein>
    <submittedName>
        <fullName evidence="2">DUF3515 family protein</fullName>
    </submittedName>
</protein>
<keyword evidence="1" id="KW-0732">Signal</keyword>
<dbReference type="EMBL" id="CP071696">
    <property type="protein sequence ID" value="QTX06344.1"/>
    <property type="molecule type" value="Genomic_DNA"/>
</dbReference>
<evidence type="ECO:0000256" key="1">
    <source>
        <dbReference type="SAM" id="SignalP"/>
    </source>
</evidence>
<dbReference type="Proteomes" id="UP000671914">
    <property type="component" value="Chromosome"/>
</dbReference>
<dbReference type="AlphaFoldDB" id="A0A975FQX8"/>
<feature type="signal peptide" evidence="1">
    <location>
        <begin position="1"/>
        <end position="16"/>
    </location>
</feature>
<accession>A0A975FQX8</accession>
<organism evidence="2 3">
    <name type="scientific">Agromyces archimandritae</name>
    <dbReference type="NCBI Taxonomy" id="2781962"/>
    <lineage>
        <taxon>Bacteria</taxon>
        <taxon>Bacillati</taxon>
        <taxon>Actinomycetota</taxon>
        <taxon>Actinomycetes</taxon>
        <taxon>Micrococcales</taxon>
        <taxon>Microbacteriaceae</taxon>
        <taxon>Agromyces</taxon>
    </lineage>
</organism>
<evidence type="ECO:0000313" key="3">
    <source>
        <dbReference type="Proteomes" id="UP000671914"/>
    </source>
</evidence>
<reference evidence="2" key="1">
    <citation type="submission" date="2021-03" db="EMBL/GenBank/DDBJ databases">
        <title>Agromyces archimandritus sp. nov., isolated from the cockroach Archimandrita tessellata.</title>
        <authorList>
            <person name="Guzman J."/>
            <person name="Ortuzar M."/>
            <person name="Poehlein A."/>
            <person name="Daniel R."/>
            <person name="Trujillo M."/>
            <person name="Vilcinskas A."/>
        </authorList>
    </citation>
    <scope>NUCLEOTIDE SEQUENCE</scope>
    <source>
        <strain evidence="2">G127AT</strain>
    </source>
</reference>
<feature type="chain" id="PRO_5038603324" evidence="1">
    <location>
        <begin position="17"/>
        <end position="145"/>
    </location>
</feature>
<dbReference type="InterPro" id="IPR021903">
    <property type="entry name" value="DUF3515"/>
</dbReference>
<dbReference type="KEGG" id="aarc:G127AT_14460"/>
<dbReference type="Pfam" id="PF12028">
    <property type="entry name" value="DUF3515"/>
    <property type="match status" value="1"/>
</dbReference>
<name>A0A975FQX8_9MICO</name>
<gene>
    <name evidence="2" type="ORF">G127AT_14460</name>
</gene>